<evidence type="ECO:0000259" key="11">
    <source>
        <dbReference type="PROSITE" id="PS50166"/>
    </source>
</evidence>
<feature type="domain" description="C2H2-type" evidence="10">
    <location>
        <begin position="383"/>
        <end position="411"/>
    </location>
</feature>
<keyword evidence="7" id="KW-0539">Nucleus</keyword>
<dbReference type="SUPFAM" id="SSF57667">
    <property type="entry name" value="beta-beta-alpha zinc fingers"/>
    <property type="match status" value="1"/>
</dbReference>
<evidence type="ECO:0000256" key="2">
    <source>
        <dbReference type="ARBA" id="ARBA00004496"/>
    </source>
</evidence>
<dbReference type="InterPro" id="IPR011989">
    <property type="entry name" value="ARM-like"/>
</dbReference>
<dbReference type="CDD" id="cd02988">
    <property type="entry name" value="Phd_like_VIAF"/>
    <property type="match status" value="1"/>
</dbReference>
<dbReference type="GO" id="GO:0005829">
    <property type="term" value="C:cytosol"/>
    <property type="evidence" value="ECO:0007669"/>
    <property type="project" value="TreeGrafter"/>
</dbReference>
<dbReference type="GO" id="GO:0008270">
    <property type="term" value="F:zinc ion binding"/>
    <property type="evidence" value="ECO:0007669"/>
    <property type="project" value="UniProtKB-KW"/>
</dbReference>
<dbReference type="WBParaSite" id="maker-uti_cns_0003628-snap-gene-0.2-mRNA-1">
    <property type="protein sequence ID" value="maker-uti_cns_0003628-snap-gene-0.2-mRNA-1"/>
    <property type="gene ID" value="maker-uti_cns_0003628-snap-gene-0.2"/>
</dbReference>
<dbReference type="Pfam" id="PF03810">
    <property type="entry name" value="IBN_N"/>
    <property type="match status" value="1"/>
</dbReference>
<evidence type="ECO:0000256" key="8">
    <source>
        <dbReference type="PROSITE-ProRule" id="PRU00042"/>
    </source>
</evidence>
<evidence type="ECO:0000256" key="1">
    <source>
        <dbReference type="ARBA" id="ARBA00004123"/>
    </source>
</evidence>
<reference evidence="13" key="1">
    <citation type="submission" date="2016-11" db="UniProtKB">
        <authorList>
            <consortium name="WormBaseParasite"/>
        </authorList>
    </citation>
    <scope>IDENTIFICATION</scope>
</reference>
<comment type="similarity">
    <text evidence="3">Belongs to the phosducin family.</text>
</comment>
<feature type="compositionally biased region" description="Low complexity" evidence="9">
    <location>
        <begin position="290"/>
        <end position="309"/>
    </location>
</feature>
<dbReference type="Pfam" id="PF02114">
    <property type="entry name" value="Phosducin"/>
    <property type="match status" value="1"/>
</dbReference>
<evidence type="ECO:0000256" key="9">
    <source>
        <dbReference type="SAM" id="MobiDB-lite"/>
    </source>
</evidence>
<dbReference type="SMART" id="SM00355">
    <property type="entry name" value="ZnF_C2H2"/>
    <property type="match status" value="3"/>
</dbReference>
<feature type="domain" description="Importin N-terminal" evidence="11">
    <location>
        <begin position="466"/>
        <end position="540"/>
    </location>
</feature>
<dbReference type="InterPro" id="IPR036236">
    <property type="entry name" value="Znf_C2H2_sf"/>
</dbReference>
<evidence type="ECO:0000259" key="10">
    <source>
        <dbReference type="PROSITE" id="PS50157"/>
    </source>
</evidence>
<evidence type="ECO:0000313" key="12">
    <source>
        <dbReference type="Proteomes" id="UP000095280"/>
    </source>
</evidence>
<feature type="domain" description="C2H2-type" evidence="10">
    <location>
        <begin position="419"/>
        <end position="446"/>
    </location>
</feature>
<name>A0A1I8GZB8_9PLAT</name>
<dbReference type="SUPFAM" id="SSF48371">
    <property type="entry name" value="ARM repeat"/>
    <property type="match status" value="1"/>
</dbReference>
<evidence type="ECO:0000256" key="6">
    <source>
        <dbReference type="ARBA" id="ARBA00022927"/>
    </source>
</evidence>
<dbReference type="InterPro" id="IPR001494">
    <property type="entry name" value="Importin-beta_N"/>
</dbReference>
<dbReference type="SUPFAM" id="SSF52833">
    <property type="entry name" value="Thioredoxin-like"/>
    <property type="match status" value="1"/>
</dbReference>
<keyword evidence="8" id="KW-0479">Metal-binding</keyword>
<dbReference type="Proteomes" id="UP000095280">
    <property type="component" value="Unplaced"/>
</dbReference>
<keyword evidence="12" id="KW-1185">Reference proteome</keyword>
<dbReference type="Gene3D" id="3.30.160.60">
    <property type="entry name" value="Classic Zinc Finger"/>
    <property type="match status" value="1"/>
</dbReference>
<dbReference type="PROSITE" id="PS50166">
    <property type="entry name" value="IMPORTIN_B_NT"/>
    <property type="match status" value="1"/>
</dbReference>
<organism evidence="12 13">
    <name type="scientific">Macrostomum lignano</name>
    <dbReference type="NCBI Taxonomy" id="282301"/>
    <lineage>
        <taxon>Eukaryota</taxon>
        <taxon>Metazoa</taxon>
        <taxon>Spiralia</taxon>
        <taxon>Lophotrochozoa</taxon>
        <taxon>Platyhelminthes</taxon>
        <taxon>Rhabditophora</taxon>
        <taxon>Macrostomorpha</taxon>
        <taxon>Macrostomida</taxon>
        <taxon>Macrostomidae</taxon>
        <taxon>Macrostomum</taxon>
    </lineage>
</organism>
<dbReference type="PROSITE" id="PS00028">
    <property type="entry name" value="ZINC_FINGER_C2H2_1"/>
    <property type="match status" value="3"/>
</dbReference>
<feature type="domain" description="C2H2-type" evidence="10">
    <location>
        <begin position="352"/>
        <end position="374"/>
    </location>
</feature>
<keyword evidence="5" id="KW-0963">Cytoplasm</keyword>
<dbReference type="GO" id="GO:0006606">
    <property type="term" value="P:protein import into nucleus"/>
    <property type="evidence" value="ECO:0007669"/>
    <property type="project" value="TreeGrafter"/>
</dbReference>
<dbReference type="PROSITE" id="PS50157">
    <property type="entry name" value="ZINC_FINGER_C2H2_2"/>
    <property type="match status" value="3"/>
</dbReference>
<keyword evidence="8" id="KW-0862">Zinc</keyword>
<evidence type="ECO:0000313" key="13">
    <source>
        <dbReference type="WBParaSite" id="maker-uti_cns_0003628-snap-gene-0.2-mRNA-1"/>
    </source>
</evidence>
<feature type="region of interest" description="Disordered" evidence="9">
    <location>
        <begin position="290"/>
        <end position="323"/>
    </location>
</feature>
<dbReference type="GO" id="GO:0006611">
    <property type="term" value="P:protein export from nucleus"/>
    <property type="evidence" value="ECO:0007669"/>
    <property type="project" value="TreeGrafter"/>
</dbReference>
<dbReference type="Gene3D" id="3.40.30.10">
    <property type="entry name" value="Glutaredoxin"/>
    <property type="match status" value="1"/>
</dbReference>
<dbReference type="PANTHER" id="PTHR10997:SF8">
    <property type="entry name" value="EXPORTIN-2"/>
    <property type="match status" value="1"/>
</dbReference>
<evidence type="ECO:0000256" key="7">
    <source>
        <dbReference type="ARBA" id="ARBA00023242"/>
    </source>
</evidence>
<evidence type="ECO:0000256" key="4">
    <source>
        <dbReference type="ARBA" id="ARBA00022448"/>
    </source>
</evidence>
<dbReference type="Pfam" id="PF12874">
    <property type="entry name" value="zf-met"/>
    <property type="match status" value="1"/>
</dbReference>
<accession>A0A1I8GZB8</accession>
<keyword evidence="8" id="KW-0863">Zinc-finger</keyword>
<comment type="subcellular location">
    <subcellularLocation>
        <location evidence="2">Cytoplasm</location>
    </subcellularLocation>
    <subcellularLocation>
        <location evidence="1">Nucleus</location>
    </subcellularLocation>
</comment>
<dbReference type="InterPro" id="IPR024253">
    <property type="entry name" value="Phosducin_thioredoxin-like_dom"/>
</dbReference>
<dbReference type="GO" id="GO:0005049">
    <property type="term" value="F:nuclear export signal receptor activity"/>
    <property type="evidence" value="ECO:0007669"/>
    <property type="project" value="TreeGrafter"/>
</dbReference>
<dbReference type="GO" id="GO:0031267">
    <property type="term" value="F:small GTPase binding"/>
    <property type="evidence" value="ECO:0007669"/>
    <property type="project" value="InterPro"/>
</dbReference>
<dbReference type="AlphaFoldDB" id="A0A1I8GZB8"/>
<evidence type="ECO:0000256" key="3">
    <source>
        <dbReference type="ARBA" id="ARBA00009686"/>
    </source>
</evidence>
<proteinExistence type="inferred from homology"/>
<dbReference type="SMART" id="SM00913">
    <property type="entry name" value="IBN_N"/>
    <property type="match status" value="1"/>
</dbReference>
<sequence length="752" mass="83607">MSWQYCAPQSDRGTEWEEILRKKGILDPHIKEDELAEVVDQTVEEKLAAAAASGKKDLADMNLDELAAAEDDVDSDDEKFLEAYRRQRLAEMRDAAAKSRFGQVREISRADWKREVNEAGQDVPVVVLITRQGLVGSKLLEDCHRRLAAKFPQVKFVRGEADNCIPNYPDKNVPTILLYKNDGLIKQWIGLDSFGGSKASPDALEWMLGKEGGSVGKRTELYIRRRRDGVLVPAADDLGRLRLTNIIPLGVKETDDAVCVILADAEEATAASAAAGGIAAATFSSCRPSPASSNSTVSATPASLSSEPQLPSPPPPALLRHPQLPLPLHQSRSSIHSSSTAATNSRDRCRMFTCRLCDRTFTNSRNCQLHQQSHLPLTQRPRYRCGLCCRVYTSPSGLSKHCRRCHSTESNVCGASYSFHCGLCHAGFNSRELLARHERLHNGRRNYLHVHIENTVSPDPAVRKPSEQHLQSSACQPGFPLSLLHIVCQPNLSSTVRLSAAVLLKNSVKQHWRDDEAADTSIAHDDRERLKVELVDAMLSSPAALQNQLSDVIALIGRADFPDRWPGLIGQLVARFSSGDFHAINGVLKTAHSLFRRYRYESRSDRLWLEIKYVLQNFAQPLTDLFLAAMDYAAAQASASNKDGLQTVCGCLLLICKIFYSLNYQDIPEFFEDNMPKWMPRLRELLQLRSPLLESADPDEAGILEQIGSQICEIVSLYACKYDEEFAPYLPDFVKDVWSLLLATGRSLNTTC</sequence>
<dbReference type="GO" id="GO:0005635">
    <property type="term" value="C:nuclear envelope"/>
    <property type="evidence" value="ECO:0007669"/>
    <property type="project" value="TreeGrafter"/>
</dbReference>
<dbReference type="InterPro" id="IPR036249">
    <property type="entry name" value="Thioredoxin-like_sf"/>
</dbReference>
<dbReference type="InterPro" id="IPR013087">
    <property type="entry name" value="Znf_C2H2_type"/>
</dbReference>
<dbReference type="InterPro" id="IPR016024">
    <property type="entry name" value="ARM-type_fold"/>
</dbReference>
<dbReference type="Gene3D" id="1.25.10.10">
    <property type="entry name" value="Leucine-rich Repeat Variant"/>
    <property type="match status" value="1"/>
</dbReference>
<evidence type="ECO:0000256" key="5">
    <source>
        <dbReference type="ARBA" id="ARBA00022490"/>
    </source>
</evidence>
<keyword evidence="4" id="KW-0813">Transport</keyword>
<dbReference type="Pfam" id="PF08506">
    <property type="entry name" value="Cse1"/>
    <property type="match status" value="1"/>
</dbReference>
<keyword evidence="6" id="KW-0653">Protein transport</keyword>
<protein>
    <submittedName>
        <fullName evidence="13">C2H2-type domain-containing protein</fullName>
    </submittedName>
</protein>
<dbReference type="PANTHER" id="PTHR10997">
    <property type="entry name" value="IMPORTIN-7, 8, 11"/>
    <property type="match status" value="1"/>
</dbReference>
<dbReference type="InterPro" id="IPR013713">
    <property type="entry name" value="XPO2_central"/>
</dbReference>